<comment type="similarity">
    <text evidence="2">Belongs to the seminal plasma protein family.</text>
</comment>
<dbReference type="PROSITE" id="PS51092">
    <property type="entry name" value="FN2_2"/>
    <property type="match status" value="2"/>
</dbReference>
<organism evidence="9 10">
    <name type="scientific">Clavelina lepadiformis</name>
    <name type="common">Light-bulb sea squirt</name>
    <name type="synonym">Ascidia lepadiformis</name>
    <dbReference type="NCBI Taxonomy" id="159417"/>
    <lineage>
        <taxon>Eukaryota</taxon>
        <taxon>Metazoa</taxon>
        <taxon>Chordata</taxon>
        <taxon>Tunicata</taxon>
        <taxon>Ascidiacea</taxon>
        <taxon>Aplousobranchia</taxon>
        <taxon>Clavelinidae</taxon>
        <taxon>Clavelina</taxon>
    </lineage>
</organism>
<dbReference type="InterPro" id="IPR036943">
    <property type="entry name" value="FN_type2_sf"/>
</dbReference>
<feature type="signal peptide" evidence="7">
    <location>
        <begin position="1"/>
        <end position="20"/>
    </location>
</feature>
<feature type="domain" description="Fibronectin type-II" evidence="8">
    <location>
        <begin position="90"/>
        <end position="137"/>
    </location>
</feature>
<dbReference type="PRINTS" id="PR00013">
    <property type="entry name" value="FNTYPEII"/>
</dbReference>
<evidence type="ECO:0000259" key="8">
    <source>
        <dbReference type="PROSITE" id="PS51092"/>
    </source>
</evidence>
<keyword evidence="3" id="KW-0964">Secreted</keyword>
<dbReference type="Pfam" id="PF00040">
    <property type="entry name" value="fn2"/>
    <property type="match status" value="2"/>
</dbReference>
<evidence type="ECO:0000256" key="2">
    <source>
        <dbReference type="ARBA" id="ARBA00010011"/>
    </source>
</evidence>
<evidence type="ECO:0000256" key="1">
    <source>
        <dbReference type="ARBA" id="ARBA00004613"/>
    </source>
</evidence>
<comment type="caution">
    <text evidence="6">Lacks conserved residue(s) required for the propagation of feature annotation.</text>
</comment>
<proteinExistence type="inferred from homology"/>
<evidence type="ECO:0000256" key="4">
    <source>
        <dbReference type="ARBA" id="ARBA00022737"/>
    </source>
</evidence>
<dbReference type="InterPro" id="IPR051666">
    <property type="entry name" value="SP_Capacitation_Regulator"/>
</dbReference>
<keyword evidence="7" id="KW-0732">Signal</keyword>
<evidence type="ECO:0000256" key="5">
    <source>
        <dbReference type="ARBA" id="ARBA00023157"/>
    </source>
</evidence>
<evidence type="ECO:0000313" key="10">
    <source>
        <dbReference type="Proteomes" id="UP001642483"/>
    </source>
</evidence>
<sequence length="181" mass="20691">MHKLFEVVLFTTICTSYVKTGFVGYQDMSCTSAGQQCSFPFTYGGRTFSACTTRDSEEFQWKPWCSITANYDDDHRRGICETCKEMRCTSQGQKCMFPFIYKGIASNRCTTIDNDGQLWCSLTSDYDRFQTWGECAECPGNQDMSCTKGGNRCHLPFTYQNVVYKTGSRELTVNKFTGDNW</sequence>
<evidence type="ECO:0000256" key="6">
    <source>
        <dbReference type="PROSITE-ProRule" id="PRU00479"/>
    </source>
</evidence>
<feature type="domain" description="Fibronectin type-II" evidence="8">
    <location>
        <begin position="32"/>
        <end position="82"/>
    </location>
</feature>
<name>A0ABP0GB69_CLALP</name>
<keyword evidence="4" id="KW-0677">Repeat</keyword>
<feature type="chain" id="PRO_5045705937" description="Fibronectin type-II domain-containing protein" evidence="7">
    <location>
        <begin position="21"/>
        <end position="181"/>
    </location>
</feature>
<comment type="caution">
    <text evidence="9">The sequence shown here is derived from an EMBL/GenBank/DDBJ whole genome shotgun (WGS) entry which is preliminary data.</text>
</comment>
<dbReference type="SUPFAM" id="SSF57440">
    <property type="entry name" value="Kringle-like"/>
    <property type="match status" value="2"/>
</dbReference>
<comment type="subcellular location">
    <subcellularLocation>
        <location evidence="1">Secreted</location>
    </subcellularLocation>
</comment>
<dbReference type="InterPro" id="IPR000562">
    <property type="entry name" value="FN_type2_dom"/>
</dbReference>
<evidence type="ECO:0000256" key="7">
    <source>
        <dbReference type="SAM" id="SignalP"/>
    </source>
</evidence>
<keyword evidence="10" id="KW-1185">Reference proteome</keyword>
<dbReference type="EMBL" id="CAWYQH010000108">
    <property type="protein sequence ID" value="CAK8689049.1"/>
    <property type="molecule type" value="Genomic_DNA"/>
</dbReference>
<dbReference type="InterPro" id="IPR013806">
    <property type="entry name" value="Kringle-like"/>
</dbReference>
<dbReference type="Gene3D" id="2.10.10.10">
    <property type="entry name" value="Fibronectin, type II, collagen-binding"/>
    <property type="match status" value="2"/>
</dbReference>
<reference evidence="9 10" key="1">
    <citation type="submission" date="2024-02" db="EMBL/GenBank/DDBJ databases">
        <authorList>
            <person name="Daric V."/>
            <person name="Darras S."/>
        </authorList>
    </citation>
    <scope>NUCLEOTIDE SEQUENCE [LARGE SCALE GENOMIC DNA]</scope>
</reference>
<evidence type="ECO:0000256" key="3">
    <source>
        <dbReference type="ARBA" id="ARBA00022525"/>
    </source>
</evidence>
<gene>
    <name evidence="9" type="ORF">CVLEPA_LOCUS21036</name>
</gene>
<dbReference type="CDD" id="cd00062">
    <property type="entry name" value="FN2"/>
    <property type="match status" value="2"/>
</dbReference>
<dbReference type="SMART" id="SM00059">
    <property type="entry name" value="FN2"/>
    <property type="match status" value="2"/>
</dbReference>
<keyword evidence="5" id="KW-1015">Disulfide bond</keyword>
<accession>A0ABP0GB69</accession>
<dbReference type="Proteomes" id="UP001642483">
    <property type="component" value="Unassembled WGS sequence"/>
</dbReference>
<dbReference type="PANTHER" id="PTHR22918">
    <property type="entry name" value="SEMINAL PLASMA PROTEIN"/>
    <property type="match status" value="1"/>
</dbReference>
<protein>
    <recommendedName>
        <fullName evidence="8">Fibronectin type-II domain-containing protein</fullName>
    </recommendedName>
</protein>
<evidence type="ECO:0000313" key="9">
    <source>
        <dbReference type="EMBL" id="CAK8689049.1"/>
    </source>
</evidence>
<dbReference type="PANTHER" id="PTHR22918:SF1">
    <property type="entry name" value="FIBRONECTIN TYPE-II DOMAIN-CONTAINING PROTEIN"/>
    <property type="match status" value="1"/>
</dbReference>